<dbReference type="Proteomes" id="UP000054558">
    <property type="component" value="Unassembled WGS sequence"/>
</dbReference>
<keyword evidence="3" id="KW-1185">Reference proteome</keyword>
<dbReference type="SUPFAM" id="SSF141562">
    <property type="entry name" value="At5g01610-like"/>
    <property type="match status" value="1"/>
</dbReference>
<dbReference type="PROSITE" id="PS51257">
    <property type="entry name" value="PROKAR_LIPOPROTEIN"/>
    <property type="match status" value="1"/>
</dbReference>
<feature type="signal peptide" evidence="1">
    <location>
        <begin position="1"/>
        <end position="23"/>
    </location>
</feature>
<accession>A0A1Y1IE36</accession>
<dbReference type="PANTHER" id="PTHR31676">
    <property type="entry name" value="T31J12.3 PROTEIN-RELATED"/>
    <property type="match status" value="1"/>
</dbReference>
<evidence type="ECO:0000313" key="3">
    <source>
        <dbReference type="Proteomes" id="UP000054558"/>
    </source>
</evidence>
<dbReference type="OrthoDB" id="755906at2759"/>
<dbReference type="Gene3D" id="2.30.240.10">
    <property type="entry name" value="At5g01610-like"/>
    <property type="match status" value="1"/>
</dbReference>
<dbReference type="InterPro" id="IPR007493">
    <property type="entry name" value="DUF538"/>
</dbReference>
<dbReference type="EMBL" id="DF237318">
    <property type="protein sequence ID" value="GAQ87679.1"/>
    <property type="molecule type" value="Genomic_DNA"/>
</dbReference>
<evidence type="ECO:0000256" key="1">
    <source>
        <dbReference type="SAM" id="SignalP"/>
    </source>
</evidence>
<protein>
    <recommendedName>
        <fullName evidence="4">Lipoprotein</fullName>
    </recommendedName>
</protein>
<evidence type="ECO:0008006" key="4">
    <source>
        <dbReference type="Google" id="ProtNLM"/>
    </source>
</evidence>
<evidence type="ECO:0000313" key="2">
    <source>
        <dbReference type="EMBL" id="GAQ87679.1"/>
    </source>
</evidence>
<feature type="chain" id="PRO_5012779002" description="Lipoprotein" evidence="1">
    <location>
        <begin position="24"/>
        <end position="161"/>
    </location>
</feature>
<keyword evidence="1" id="KW-0732">Signal</keyword>
<dbReference type="InterPro" id="IPR036758">
    <property type="entry name" value="At5g01610-like"/>
</dbReference>
<gene>
    <name evidence="2" type="ORF">KFL_003690100</name>
</gene>
<dbReference type="AlphaFoldDB" id="A0A1Y1IE36"/>
<dbReference type="Pfam" id="PF04398">
    <property type="entry name" value="DUF538"/>
    <property type="match status" value="1"/>
</dbReference>
<sequence>MKPSQLRFVLLLTLTFAACKSQASRTEPESPALQPSAYERLTEYHLPPGLLPDNVLNYTLKADGEFTLTLKSKCSIVYSIPDDEVLVHYDKHITGTLKNLAISDLTGVSTKEFFWLAVTLIHKDKIDDDVVYFNAGYLYRSFPESVFASPRSCSANLSPEV</sequence>
<dbReference type="PANTHER" id="PTHR31676:SF110">
    <property type="entry name" value="TRANSMEMBRANE PROTEIN"/>
    <property type="match status" value="1"/>
</dbReference>
<name>A0A1Y1IE36_KLENI</name>
<reference evidence="2 3" key="1">
    <citation type="journal article" date="2014" name="Nat. Commun.">
        <title>Klebsormidium flaccidum genome reveals primary factors for plant terrestrial adaptation.</title>
        <authorList>
            <person name="Hori K."/>
            <person name="Maruyama F."/>
            <person name="Fujisawa T."/>
            <person name="Togashi T."/>
            <person name="Yamamoto N."/>
            <person name="Seo M."/>
            <person name="Sato S."/>
            <person name="Yamada T."/>
            <person name="Mori H."/>
            <person name="Tajima N."/>
            <person name="Moriyama T."/>
            <person name="Ikeuchi M."/>
            <person name="Watanabe M."/>
            <person name="Wada H."/>
            <person name="Kobayashi K."/>
            <person name="Saito M."/>
            <person name="Masuda T."/>
            <person name="Sasaki-Sekimoto Y."/>
            <person name="Mashiguchi K."/>
            <person name="Awai K."/>
            <person name="Shimojima M."/>
            <person name="Masuda S."/>
            <person name="Iwai M."/>
            <person name="Nobusawa T."/>
            <person name="Narise T."/>
            <person name="Kondo S."/>
            <person name="Saito H."/>
            <person name="Sato R."/>
            <person name="Murakawa M."/>
            <person name="Ihara Y."/>
            <person name="Oshima-Yamada Y."/>
            <person name="Ohtaka K."/>
            <person name="Satoh M."/>
            <person name="Sonobe K."/>
            <person name="Ishii M."/>
            <person name="Ohtani R."/>
            <person name="Kanamori-Sato M."/>
            <person name="Honoki R."/>
            <person name="Miyazaki D."/>
            <person name="Mochizuki H."/>
            <person name="Umetsu J."/>
            <person name="Higashi K."/>
            <person name="Shibata D."/>
            <person name="Kamiya Y."/>
            <person name="Sato N."/>
            <person name="Nakamura Y."/>
            <person name="Tabata S."/>
            <person name="Ida S."/>
            <person name="Kurokawa K."/>
            <person name="Ohta H."/>
        </authorList>
    </citation>
    <scope>NUCLEOTIDE SEQUENCE [LARGE SCALE GENOMIC DNA]</scope>
    <source>
        <strain evidence="2 3">NIES-2285</strain>
    </source>
</reference>
<proteinExistence type="predicted"/>
<organism evidence="2 3">
    <name type="scientific">Klebsormidium nitens</name>
    <name type="common">Green alga</name>
    <name type="synonym">Ulothrix nitens</name>
    <dbReference type="NCBI Taxonomy" id="105231"/>
    <lineage>
        <taxon>Eukaryota</taxon>
        <taxon>Viridiplantae</taxon>
        <taxon>Streptophyta</taxon>
        <taxon>Klebsormidiophyceae</taxon>
        <taxon>Klebsormidiales</taxon>
        <taxon>Klebsormidiaceae</taxon>
        <taxon>Klebsormidium</taxon>
    </lineage>
</organism>